<evidence type="ECO:0000256" key="3">
    <source>
        <dbReference type="ARBA" id="ARBA00003976"/>
    </source>
</evidence>
<dbReference type="SMART" id="SM00647">
    <property type="entry name" value="IBR"/>
    <property type="match status" value="1"/>
</dbReference>
<dbReference type="Proteomes" id="UP001652660">
    <property type="component" value="Chromosome 1c"/>
</dbReference>
<keyword evidence="13" id="KW-0472">Membrane</keyword>
<organism evidence="16 17">
    <name type="scientific">Coffea arabica</name>
    <name type="common">Arabian coffee</name>
    <dbReference type="NCBI Taxonomy" id="13443"/>
    <lineage>
        <taxon>Eukaryota</taxon>
        <taxon>Viridiplantae</taxon>
        <taxon>Streptophyta</taxon>
        <taxon>Embryophyta</taxon>
        <taxon>Tracheophyta</taxon>
        <taxon>Spermatophyta</taxon>
        <taxon>Magnoliopsida</taxon>
        <taxon>eudicotyledons</taxon>
        <taxon>Gunneridae</taxon>
        <taxon>Pentapetalae</taxon>
        <taxon>asterids</taxon>
        <taxon>lamiids</taxon>
        <taxon>Gentianales</taxon>
        <taxon>Rubiaceae</taxon>
        <taxon>Ixoroideae</taxon>
        <taxon>Gardenieae complex</taxon>
        <taxon>Bertiereae - Coffeeae clade</taxon>
        <taxon>Coffeeae</taxon>
        <taxon>Coffea</taxon>
    </lineage>
</organism>
<evidence type="ECO:0000256" key="6">
    <source>
        <dbReference type="ARBA" id="ARBA00022679"/>
    </source>
</evidence>
<dbReference type="InterPro" id="IPR013083">
    <property type="entry name" value="Znf_RING/FYVE/PHD"/>
</dbReference>
<dbReference type="RefSeq" id="XP_071933394.1">
    <property type="nucleotide sequence ID" value="XM_072077293.1"/>
</dbReference>
<keyword evidence="7" id="KW-0479">Metal-binding</keyword>
<keyword evidence="13" id="KW-1133">Transmembrane helix</keyword>
<dbReference type="Gene3D" id="3.30.420.10">
    <property type="entry name" value="Ribonuclease H-like superfamily/Ribonuclease H"/>
    <property type="match status" value="1"/>
</dbReference>
<keyword evidence="8" id="KW-0677">Repeat</keyword>
<dbReference type="SUPFAM" id="SSF57850">
    <property type="entry name" value="RING/U-box"/>
    <property type="match status" value="3"/>
</dbReference>
<dbReference type="InterPro" id="IPR002867">
    <property type="entry name" value="IBR_dom"/>
</dbReference>
<evidence type="ECO:0000256" key="13">
    <source>
        <dbReference type="SAM" id="Phobius"/>
    </source>
</evidence>
<evidence type="ECO:0000259" key="15">
    <source>
        <dbReference type="PROSITE" id="PS51873"/>
    </source>
</evidence>
<dbReference type="PROSITE" id="PS50089">
    <property type="entry name" value="ZF_RING_2"/>
    <property type="match status" value="1"/>
</dbReference>
<comment type="function">
    <text evidence="3">Might act as an E3 ubiquitin-protein ligase, or as part of E3 complex, which accepts ubiquitin from specific E2 ubiquitin-conjugating enzymes and then transfers it to substrates.</text>
</comment>
<comment type="similarity">
    <text evidence="4">Belongs to the RBR family. Ariadne subfamily.</text>
</comment>
<keyword evidence="9 12" id="KW-0863">Zinc-finger</keyword>
<dbReference type="Gene3D" id="1.20.120.1750">
    <property type="match status" value="1"/>
</dbReference>
<keyword evidence="16" id="KW-1185">Reference proteome</keyword>
<name>A0ABM4WNP2_COFAR</name>
<proteinExistence type="inferred from homology"/>
<dbReference type="Gene3D" id="3.30.40.10">
    <property type="entry name" value="Zinc/RING finger domain, C3HC4 (zinc finger)"/>
    <property type="match status" value="1"/>
</dbReference>
<evidence type="ECO:0000313" key="16">
    <source>
        <dbReference type="Proteomes" id="UP001652660"/>
    </source>
</evidence>
<comment type="catalytic activity">
    <reaction evidence="1">
        <text>[E2 ubiquitin-conjugating enzyme]-S-ubiquitinyl-L-cysteine + [acceptor protein]-L-lysine = [E2 ubiquitin-conjugating enzyme]-L-cysteine + [acceptor protein]-N(6)-ubiquitinyl-L-lysine.</text>
        <dbReference type="EC" id="2.3.2.31"/>
    </reaction>
</comment>
<evidence type="ECO:0000256" key="4">
    <source>
        <dbReference type="ARBA" id="ARBA00005884"/>
    </source>
</evidence>
<evidence type="ECO:0000256" key="10">
    <source>
        <dbReference type="ARBA" id="ARBA00022786"/>
    </source>
</evidence>
<evidence type="ECO:0000256" key="12">
    <source>
        <dbReference type="PROSITE-ProRule" id="PRU00175"/>
    </source>
</evidence>
<gene>
    <name evidence="17" type="primary">LOC113728081</name>
</gene>
<dbReference type="Pfam" id="PF13456">
    <property type="entry name" value="RVT_3"/>
    <property type="match status" value="1"/>
</dbReference>
<evidence type="ECO:0000256" key="5">
    <source>
        <dbReference type="ARBA" id="ARBA00012251"/>
    </source>
</evidence>
<dbReference type="CDD" id="cd22582">
    <property type="entry name" value="BRcat_RBR_unk"/>
    <property type="match status" value="1"/>
</dbReference>
<reference evidence="17" key="2">
    <citation type="submission" date="2025-08" db="UniProtKB">
        <authorList>
            <consortium name="RefSeq"/>
        </authorList>
    </citation>
    <scope>IDENTIFICATION</scope>
    <source>
        <tissue evidence="17">Leaves</tissue>
    </source>
</reference>
<evidence type="ECO:0000313" key="17">
    <source>
        <dbReference type="RefSeq" id="XP_071933394.1"/>
    </source>
</evidence>
<keyword evidence="13" id="KW-0812">Transmembrane</keyword>
<evidence type="ECO:0000256" key="8">
    <source>
        <dbReference type="ARBA" id="ARBA00022737"/>
    </source>
</evidence>
<dbReference type="InterPro" id="IPR036397">
    <property type="entry name" value="RNaseH_sf"/>
</dbReference>
<feature type="domain" description="RING-type" evidence="15">
    <location>
        <begin position="194"/>
        <end position="415"/>
    </location>
</feature>
<evidence type="ECO:0000259" key="14">
    <source>
        <dbReference type="PROSITE" id="PS50089"/>
    </source>
</evidence>
<accession>A0ABM4WNP2</accession>
<dbReference type="InterPro" id="IPR044066">
    <property type="entry name" value="TRIAD_supradom"/>
</dbReference>
<dbReference type="PANTHER" id="PTHR11685">
    <property type="entry name" value="RBR FAMILY RING FINGER AND IBR DOMAIN-CONTAINING"/>
    <property type="match status" value="1"/>
</dbReference>
<keyword evidence="6" id="KW-0808">Transferase</keyword>
<evidence type="ECO:0000256" key="2">
    <source>
        <dbReference type="ARBA" id="ARBA00001947"/>
    </source>
</evidence>
<protein>
    <recommendedName>
        <fullName evidence="5">RBR-type E3 ubiquitin transferase</fullName>
        <ecNumber evidence="5">2.3.2.31</ecNumber>
    </recommendedName>
</protein>
<evidence type="ECO:0000256" key="1">
    <source>
        <dbReference type="ARBA" id="ARBA00001798"/>
    </source>
</evidence>
<sequence length="424" mass="48000">MENAEVLNNVDYAYVEGSSSSSSSSSSVDENEIYSVYFKGLVREEKANDSEMGGVGIGIGVVICDSMKHMIFESSKAMKSRGDTCRLEARLEALIEGLTGAKQLGIRRLRFFCKSRKLYNYLIDDENAEEGLNMETAEELRMIPTIGRVKSLRAQFEECSPSLVRKDDAEFGRRADNLARKAKFPQVSCPEVISKETCEICMEDTDVVNMLSVHNCTHRCCSSCAKKHIEVKLREGTLPKCPQDGCHSDIKIDKCINVLSPELVEVLNQRVKEAKIPVLDRIYCPHPRCSNLMSKTEVLNYSKSRSNNTENGYGICFKCHGPFCINCKVPWHNEMTCSDYKELHPYSCIEDEMLSSLAKRNSWQQCIKCSHMIELDVGCYHIICRYFCLFVYFLVIASNVALEVIVCVSEITQIDMIRDFVSKL</sequence>
<evidence type="ECO:0000256" key="7">
    <source>
        <dbReference type="ARBA" id="ARBA00022723"/>
    </source>
</evidence>
<keyword evidence="11" id="KW-0862">Zinc</keyword>
<dbReference type="InterPro" id="IPR031127">
    <property type="entry name" value="E3_UB_ligase_RBR"/>
</dbReference>
<evidence type="ECO:0000256" key="9">
    <source>
        <dbReference type="ARBA" id="ARBA00022771"/>
    </source>
</evidence>
<dbReference type="EC" id="2.3.2.31" evidence="5"/>
<feature type="domain" description="RING-type" evidence="14">
    <location>
        <begin position="198"/>
        <end position="244"/>
    </location>
</feature>
<keyword evidence="10" id="KW-0833">Ubl conjugation pathway</keyword>
<evidence type="ECO:0000256" key="11">
    <source>
        <dbReference type="ARBA" id="ARBA00022833"/>
    </source>
</evidence>
<dbReference type="InterPro" id="IPR001841">
    <property type="entry name" value="Znf_RING"/>
</dbReference>
<dbReference type="InterPro" id="IPR002156">
    <property type="entry name" value="RNaseH_domain"/>
</dbReference>
<dbReference type="PROSITE" id="PS51873">
    <property type="entry name" value="TRIAD"/>
    <property type="match status" value="1"/>
</dbReference>
<feature type="transmembrane region" description="Helical" evidence="13">
    <location>
        <begin position="389"/>
        <end position="408"/>
    </location>
</feature>
<reference evidence="16" key="1">
    <citation type="journal article" date="2025" name="Foods">
        <title>Unveiling the Microbial Signatures of Arabica Coffee Cherries: Insights into Ripeness Specific Diversity, Functional Traits, and Implications for Quality and Safety.</title>
        <authorList>
            <consortium name="RefSeq"/>
            <person name="Tenea G.N."/>
            <person name="Cifuentes V."/>
            <person name="Reyes P."/>
            <person name="Cevallos-Vallejos M."/>
        </authorList>
    </citation>
    <scope>NUCLEOTIDE SEQUENCE [LARGE SCALE GENOMIC DNA]</scope>
</reference>
<dbReference type="Pfam" id="PF01485">
    <property type="entry name" value="IBR"/>
    <property type="match status" value="1"/>
</dbReference>
<dbReference type="GeneID" id="113728081"/>
<comment type="cofactor">
    <cofactor evidence="2">
        <name>Zn(2+)</name>
        <dbReference type="ChEBI" id="CHEBI:29105"/>
    </cofactor>
</comment>